<dbReference type="GO" id="GO:0005737">
    <property type="term" value="C:cytoplasm"/>
    <property type="evidence" value="ECO:0007669"/>
    <property type="project" value="UniProtKB-SubCell"/>
</dbReference>
<keyword evidence="4 8" id="KW-0547">Nucleotide-binding</keyword>
<feature type="domain" description="Tubulin/FtsZ GTPase" evidence="12">
    <location>
        <begin position="13"/>
        <end position="205"/>
    </location>
</feature>
<dbReference type="GO" id="GO:0000917">
    <property type="term" value="P:division septum assembly"/>
    <property type="evidence" value="ECO:0007669"/>
    <property type="project" value="UniProtKB-KW"/>
</dbReference>
<dbReference type="HAMAP" id="MF_00909">
    <property type="entry name" value="FtsZ"/>
    <property type="match status" value="1"/>
</dbReference>
<dbReference type="InterPro" id="IPR024757">
    <property type="entry name" value="FtsZ_C"/>
</dbReference>
<dbReference type="Proteomes" id="UP000605201">
    <property type="component" value="Unassembled WGS sequence"/>
</dbReference>
<gene>
    <name evidence="8 14" type="primary">ftsZ</name>
    <name evidence="14" type="ORF">H8D96_13225</name>
</gene>
<evidence type="ECO:0000259" key="12">
    <source>
        <dbReference type="SMART" id="SM00864"/>
    </source>
</evidence>
<feature type="binding site" evidence="8">
    <location>
        <position position="187"/>
    </location>
    <ligand>
        <name>GTP</name>
        <dbReference type="ChEBI" id="CHEBI:37565"/>
    </ligand>
</feature>
<evidence type="ECO:0000256" key="11">
    <source>
        <dbReference type="SAM" id="MobiDB-lite"/>
    </source>
</evidence>
<evidence type="ECO:0000256" key="9">
    <source>
        <dbReference type="NCBIfam" id="TIGR00065"/>
    </source>
</evidence>
<dbReference type="Pfam" id="PF12327">
    <property type="entry name" value="FtsZ_C"/>
    <property type="match status" value="1"/>
</dbReference>
<dbReference type="InterPro" id="IPR036525">
    <property type="entry name" value="Tubulin/FtsZ_GTPase_sf"/>
</dbReference>
<comment type="caution">
    <text evidence="14">The sequence shown here is derived from an EMBL/GenBank/DDBJ whole genome shotgun (WGS) entry which is preliminary data.</text>
</comment>
<accession>A0A8J6P3G5</accession>
<dbReference type="InterPro" id="IPR020805">
    <property type="entry name" value="Cell_div_FtsZ_CS"/>
</dbReference>
<dbReference type="PRINTS" id="PR00423">
    <property type="entry name" value="CELLDVISFTSZ"/>
</dbReference>
<evidence type="ECO:0000313" key="14">
    <source>
        <dbReference type="EMBL" id="MBC8432866.1"/>
    </source>
</evidence>
<evidence type="ECO:0000256" key="3">
    <source>
        <dbReference type="ARBA" id="ARBA00022618"/>
    </source>
</evidence>
<dbReference type="SMART" id="SM00864">
    <property type="entry name" value="Tubulin"/>
    <property type="match status" value="1"/>
</dbReference>
<evidence type="ECO:0000256" key="1">
    <source>
        <dbReference type="ARBA" id="ARBA00009690"/>
    </source>
</evidence>
<dbReference type="SUPFAM" id="SSF55307">
    <property type="entry name" value="Tubulin C-terminal domain-like"/>
    <property type="match status" value="1"/>
</dbReference>
<feature type="binding site" evidence="8">
    <location>
        <position position="139"/>
    </location>
    <ligand>
        <name>GTP</name>
        <dbReference type="ChEBI" id="CHEBI:37565"/>
    </ligand>
</feature>
<dbReference type="Gene3D" id="3.30.1330.20">
    <property type="entry name" value="Tubulin/FtsZ, C-terminal domain"/>
    <property type="match status" value="1"/>
</dbReference>
<dbReference type="GO" id="GO:0043093">
    <property type="term" value="P:FtsZ-dependent cytokinesis"/>
    <property type="evidence" value="ECO:0007669"/>
    <property type="project" value="UniProtKB-UniRule"/>
</dbReference>
<dbReference type="PANTHER" id="PTHR30314">
    <property type="entry name" value="CELL DIVISION PROTEIN FTSZ-RELATED"/>
    <property type="match status" value="1"/>
</dbReference>
<keyword evidence="5 8" id="KW-0342">GTP-binding</keyword>
<dbReference type="Gene3D" id="3.40.50.1440">
    <property type="entry name" value="Tubulin/FtsZ, GTPase domain"/>
    <property type="match status" value="1"/>
</dbReference>
<name>A0A8J6P3G5_9BACT</name>
<dbReference type="InterPro" id="IPR045061">
    <property type="entry name" value="FtsZ/CetZ"/>
</dbReference>
<dbReference type="SUPFAM" id="SSF52490">
    <property type="entry name" value="Tubulin nucleotide-binding domain-like"/>
    <property type="match status" value="1"/>
</dbReference>
<evidence type="ECO:0000256" key="4">
    <source>
        <dbReference type="ARBA" id="ARBA00022741"/>
    </source>
</evidence>
<evidence type="ECO:0000256" key="6">
    <source>
        <dbReference type="ARBA" id="ARBA00023210"/>
    </source>
</evidence>
<sequence length="391" mass="41441">MTFMFTESDNSATIKVIGVGGAGGNAINNMIESNLKGVKFIAANTDGQSLEFSKASVRLQMGEQLTGGLGAGANPEIGRDAALENADAIRSALEGSHMVFITAGFGGGTGTGAAPVIAEICKELGALTVAVVTKPFSFEGRKRTRQAEEGIKALRKVADTVITIPNDRLRGLASKNTKMVEMFKRADEILLHSVKGITDLIFMPGLVNLDFADVKTTMSKAGMAIMGIGIGSGENRAIEAAESAISHPLLEDISIAGAKGVLMNITCSSDLTMEEMTEASDRIYNEVGEDADIIWGAVIDDTLGNEMSVTVIATGIGSKDEPDAQDRSFGGKVRDITPSDMQSSINFDEPTFIRRQQAVGEDRGGTYRGYKGMIIDNNDLDVPTFLRKKAD</sequence>
<feature type="binding site" evidence="8">
    <location>
        <begin position="21"/>
        <end position="25"/>
    </location>
    <ligand>
        <name>GTP</name>
        <dbReference type="ChEBI" id="CHEBI:37565"/>
    </ligand>
</feature>
<comment type="similarity">
    <text evidence="1 8 10">Belongs to the FtsZ family.</text>
</comment>
<evidence type="ECO:0000313" key="15">
    <source>
        <dbReference type="Proteomes" id="UP000605201"/>
    </source>
</evidence>
<comment type="function">
    <text evidence="8 10">Essential cell division protein that forms a contractile ring structure (Z ring) at the future cell division site. The regulation of the ring assembly controls the timing and the location of cell division. One of the functions of the FtsZ ring is to recruit other cell division proteins to the septum to produce a new cell wall between the dividing cells. Binds GTP and shows GTPase activity.</text>
</comment>
<dbReference type="GO" id="GO:0005525">
    <property type="term" value="F:GTP binding"/>
    <property type="evidence" value="ECO:0007669"/>
    <property type="project" value="UniProtKB-UniRule"/>
</dbReference>
<keyword evidence="6 8" id="KW-0717">Septation</keyword>
<comment type="subunit">
    <text evidence="8">Homodimer. Polymerizes to form a dynamic ring structure in a strictly GTP-dependent manner. Interacts directly with several other division proteins.</text>
</comment>
<dbReference type="GO" id="GO:0051258">
    <property type="term" value="P:protein polymerization"/>
    <property type="evidence" value="ECO:0007669"/>
    <property type="project" value="UniProtKB-UniRule"/>
</dbReference>
<dbReference type="SMART" id="SM00865">
    <property type="entry name" value="Tubulin_C"/>
    <property type="match status" value="1"/>
</dbReference>
<evidence type="ECO:0000256" key="7">
    <source>
        <dbReference type="ARBA" id="ARBA00023306"/>
    </source>
</evidence>
<dbReference type="InterPro" id="IPR003008">
    <property type="entry name" value="Tubulin_FtsZ_GTPase"/>
</dbReference>
<organism evidence="14 15">
    <name type="scientific">Candidatus Desulfatibia vada</name>
    <dbReference type="NCBI Taxonomy" id="2841696"/>
    <lineage>
        <taxon>Bacteria</taxon>
        <taxon>Pseudomonadati</taxon>
        <taxon>Thermodesulfobacteriota</taxon>
        <taxon>Desulfobacteria</taxon>
        <taxon>Desulfobacterales</taxon>
        <taxon>Desulfobacterales incertae sedis</taxon>
        <taxon>Candidatus Desulfatibia</taxon>
    </lineage>
</organism>
<dbReference type="FunFam" id="3.40.50.1440:FF:000023">
    <property type="entry name" value="Cell division protein FtsZ"/>
    <property type="match status" value="1"/>
</dbReference>
<evidence type="ECO:0000256" key="8">
    <source>
        <dbReference type="HAMAP-Rule" id="MF_00909"/>
    </source>
</evidence>
<reference evidence="14 15" key="1">
    <citation type="submission" date="2020-08" db="EMBL/GenBank/DDBJ databases">
        <title>Bridging the membrane lipid divide: bacteria of the FCB group superphylum have the potential to synthesize archaeal ether lipids.</title>
        <authorList>
            <person name="Villanueva L."/>
            <person name="Von Meijenfeldt F.A.B."/>
            <person name="Westbye A.B."/>
            <person name="Yadav S."/>
            <person name="Hopmans E.C."/>
            <person name="Dutilh B.E."/>
            <person name="Sinninghe Damste J.S."/>
        </authorList>
    </citation>
    <scope>NUCLEOTIDE SEQUENCE [LARGE SCALE GENOMIC DNA]</scope>
    <source>
        <strain evidence="14">NIOZ-UU17</strain>
    </source>
</reference>
<dbReference type="PANTHER" id="PTHR30314:SF3">
    <property type="entry name" value="MITOCHONDRIAL DIVISION PROTEIN FSZA"/>
    <property type="match status" value="1"/>
</dbReference>
<keyword evidence="7 8" id="KW-0131">Cell cycle</keyword>
<dbReference type="InterPro" id="IPR037103">
    <property type="entry name" value="Tubulin/FtsZ-like_C"/>
</dbReference>
<dbReference type="NCBIfam" id="TIGR00065">
    <property type="entry name" value="ftsZ"/>
    <property type="match status" value="1"/>
</dbReference>
<protein>
    <recommendedName>
        <fullName evidence="8 9">Cell division protein FtsZ</fullName>
    </recommendedName>
</protein>
<dbReference type="GO" id="GO:0032153">
    <property type="term" value="C:cell division site"/>
    <property type="evidence" value="ECO:0007669"/>
    <property type="project" value="UniProtKB-UniRule"/>
</dbReference>
<evidence type="ECO:0000256" key="10">
    <source>
        <dbReference type="RuleBase" id="RU000631"/>
    </source>
</evidence>
<dbReference type="PROSITE" id="PS01135">
    <property type="entry name" value="FTSZ_2"/>
    <property type="match status" value="1"/>
</dbReference>
<evidence type="ECO:0000259" key="13">
    <source>
        <dbReference type="SMART" id="SM00865"/>
    </source>
</evidence>
<feature type="domain" description="Tubulin/FtsZ 2-layer sandwich" evidence="13">
    <location>
        <begin position="207"/>
        <end position="325"/>
    </location>
</feature>
<comment type="subcellular location">
    <subcellularLocation>
        <location evidence="8">Cytoplasm</location>
    </subcellularLocation>
    <text evidence="8">Assembles at midcell at the inner surface of the cytoplasmic membrane.</text>
</comment>
<keyword evidence="3 8" id="KW-0132">Cell division</keyword>
<feature type="binding site" evidence="8">
    <location>
        <begin position="108"/>
        <end position="110"/>
    </location>
    <ligand>
        <name>GTP</name>
        <dbReference type="ChEBI" id="CHEBI:37565"/>
    </ligand>
</feature>
<feature type="region of interest" description="Disordered" evidence="11">
    <location>
        <begin position="318"/>
        <end position="345"/>
    </location>
</feature>
<dbReference type="InterPro" id="IPR018316">
    <property type="entry name" value="Tubulin/FtsZ_2-layer-sand-dom"/>
</dbReference>
<dbReference type="EMBL" id="JACNIG010000250">
    <property type="protein sequence ID" value="MBC8432866.1"/>
    <property type="molecule type" value="Genomic_DNA"/>
</dbReference>
<proteinExistence type="inferred from homology"/>
<dbReference type="InterPro" id="IPR008280">
    <property type="entry name" value="Tub_FtsZ_C"/>
</dbReference>
<dbReference type="GO" id="GO:0003924">
    <property type="term" value="F:GTPase activity"/>
    <property type="evidence" value="ECO:0007669"/>
    <property type="project" value="UniProtKB-UniRule"/>
</dbReference>
<dbReference type="CDD" id="cd02201">
    <property type="entry name" value="FtsZ_type1"/>
    <property type="match status" value="1"/>
</dbReference>
<dbReference type="InterPro" id="IPR000158">
    <property type="entry name" value="Cell_div_FtsZ"/>
</dbReference>
<evidence type="ECO:0000256" key="5">
    <source>
        <dbReference type="ARBA" id="ARBA00023134"/>
    </source>
</evidence>
<feature type="binding site" evidence="8">
    <location>
        <position position="143"/>
    </location>
    <ligand>
        <name>GTP</name>
        <dbReference type="ChEBI" id="CHEBI:37565"/>
    </ligand>
</feature>
<dbReference type="PROSITE" id="PS01134">
    <property type="entry name" value="FTSZ_1"/>
    <property type="match status" value="1"/>
</dbReference>
<evidence type="ECO:0000256" key="2">
    <source>
        <dbReference type="ARBA" id="ARBA00022490"/>
    </source>
</evidence>
<keyword evidence="2 8" id="KW-0963">Cytoplasm</keyword>
<dbReference type="Pfam" id="PF00091">
    <property type="entry name" value="Tubulin"/>
    <property type="match status" value="1"/>
</dbReference>
<dbReference type="AlphaFoldDB" id="A0A8J6P3G5"/>